<dbReference type="SUPFAM" id="SSF56014">
    <property type="entry name" value="Nitrite and sulphite reductase 4Fe-4S domain-like"/>
    <property type="match status" value="2"/>
</dbReference>
<evidence type="ECO:0000256" key="6">
    <source>
        <dbReference type="ARBA" id="ARBA00023014"/>
    </source>
</evidence>
<dbReference type="GO" id="GO:0016491">
    <property type="term" value="F:oxidoreductase activity"/>
    <property type="evidence" value="ECO:0007669"/>
    <property type="project" value="UniProtKB-KW"/>
</dbReference>
<keyword evidence="6" id="KW-0411">Iron-sulfur</keyword>
<name>A0A382B6A7_9ZZZZ</name>
<dbReference type="InterPro" id="IPR006067">
    <property type="entry name" value="NO2/SO3_Rdtase_4Fe4S_dom"/>
</dbReference>
<protein>
    <submittedName>
        <fullName evidence="9">Uncharacterized protein</fullName>
    </submittedName>
</protein>
<dbReference type="InterPro" id="IPR005117">
    <property type="entry name" value="NiRdtase/SiRdtase_haem-b_fer"/>
</dbReference>
<dbReference type="GO" id="GO:0020037">
    <property type="term" value="F:heme binding"/>
    <property type="evidence" value="ECO:0007669"/>
    <property type="project" value="InterPro"/>
</dbReference>
<evidence type="ECO:0000313" key="9">
    <source>
        <dbReference type="EMBL" id="SVB09229.1"/>
    </source>
</evidence>
<dbReference type="Pfam" id="PF01077">
    <property type="entry name" value="NIR_SIR"/>
    <property type="match status" value="2"/>
</dbReference>
<dbReference type="EMBL" id="UINC01028367">
    <property type="protein sequence ID" value="SVB09229.1"/>
    <property type="molecule type" value="Genomic_DNA"/>
</dbReference>
<keyword evidence="5" id="KW-0408">Iron</keyword>
<keyword evidence="2" id="KW-0349">Heme</keyword>
<feature type="domain" description="Nitrite/Sulfite reductase ferredoxin-like" evidence="8">
    <location>
        <begin position="51"/>
        <end position="116"/>
    </location>
</feature>
<dbReference type="Gene3D" id="3.90.480.10">
    <property type="entry name" value="Sulfite Reductase Hemoprotein,Domain 2"/>
    <property type="match status" value="1"/>
</dbReference>
<accession>A0A382B6A7</accession>
<dbReference type="SUPFAM" id="SSF55124">
    <property type="entry name" value="Nitrite/Sulfite reductase N-terminal domain-like"/>
    <property type="match status" value="2"/>
</dbReference>
<dbReference type="PRINTS" id="PR00397">
    <property type="entry name" value="SIROHAEM"/>
</dbReference>
<dbReference type="Pfam" id="PF03460">
    <property type="entry name" value="NIR_SIR_ferr"/>
    <property type="match status" value="2"/>
</dbReference>
<organism evidence="9">
    <name type="scientific">marine metagenome</name>
    <dbReference type="NCBI Taxonomy" id="408172"/>
    <lineage>
        <taxon>unclassified sequences</taxon>
        <taxon>metagenomes</taxon>
        <taxon>ecological metagenomes</taxon>
    </lineage>
</organism>
<proteinExistence type="predicted"/>
<dbReference type="AlphaFoldDB" id="A0A382B6A7"/>
<dbReference type="InterPro" id="IPR036136">
    <property type="entry name" value="Nit/Sulf_reduc_fer-like_dom_sf"/>
</dbReference>
<evidence type="ECO:0000259" key="7">
    <source>
        <dbReference type="Pfam" id="PF01077"/>
    </source>
</evidence>
<dbReference type="PANTHER" id="PTHR32439">
    <property type="entry name" value="FERREDOXIN--NITRITE REDUCTASE, CHLOROPLASTIC"/>
    <property type="match status" value="1"/>
</dbReference>
<reference evidence="9" key="1">
    <citation type="submission" date="2018-05" db="EMBL/GenBank/DDBJ databases">
        <authorList>
            <person name="Lanie J.A."/>
            <person name="Ng W.-L."/>
            <person name="Kazmierczak K.M."/>
            <person name="Andrzejewski T.M."/>
            <person name="Davidsen T.M."/>
            <person name="Wayne K.J."/>
            <person name="Tettelin H."/>
            <person name="Glass J.I."/>
            <person name="Rusch D."/>
            <person name="Podicherti R."/>
            <person name="Tsui H.-C.T."/>
            <person name="Winkler M.E."/>
        </authorList>
    </citation>
    <scope>NUCLEOTIDE SEQUENCE</scope>
</reference>
<keyword evidence="3" id="KW-0479">Metal-binding</keyword>
<dbReference type="GO" id="GO:0046872">
    <property type="term" value="F:metal ion binding"/>
    <property type="evidence" value="ECO:0007669"/>
    <property type="project" value="UniProtKB-KW"/>
</dbReference>
<evidence type="ECO:0000256" key="3">
    <source>
        <dbReference type="ARBA" id="ARBA00022723"/>
    </source>
</evidence>
<dbReference type="InterPro" id="IPR006066">
    <property type="entry name" value="NO2/SO3_Rdtase_FeS/sirohaem_BS"/>
</dbReference>
<dbReference type="InterPro" id="IPR051329">
    <property type="entry name" value="NIR_SIR_4Fe-4S"/>
</dbReference>
<gene>
    <name evidence="9" type="ORF">METZ01_LOCUS162083</name>
</gene>
<dbReference type="GO" id="GO:0051539">
    <property type="term" value="F:4 iron, 4 sulfur cluster binding"/>
    <property type="evidence" value="ECO:0007669"/>
    <property type="project" value="UniProtKB-KW"/>
</dbReference>
<evidence type="ECO:0000256" key="5">
    <source>
        <dbReference type="ARBA" id="ARBA00023004"/>
    </source>
</evidence>
<dbReference type="PROSITE" id="PS00365">
    <property type="entry name" value="NIR_SIR"/>
    <property type="match status" value="1"/>
</dbReference>
<feature type="domain" description="Nitrite/sulphite reductase 4Fe-4S" evidence="7">
    <location>
        <begin position="127"/>
        <end position="280"/>
    </location>
</feature>
<evidence type="ECO:0000256" key="4">
    <source>
        <dbReference type="ARBA" id="ARBA00023002"/>
    </source>
</evidence>
<evidence type="ECO:0000259" key="8">
    <source>
        <dbReference type="Pfam" id="PF03460"/>
    </source>
</evidence>
<dbReference type="PANTHER" id="PTHR32439:SF9">
    <property type="entry name" value="BLR3264 PROTEIN"/>
    <property type="match status" value="1"/>
</dbReference>
<keyword evidence="1" id="KW-0004">4Fe-4S</keyword>
<feature type="domain" description="Nitrite/Sulfite reductase ferredoxin-like" evidence="8">
    <location>
        <begin position="328"/>
        <end position="393"/>
    </location>
</feature>
<feature type="domain" description="Nitrite/sulphite reductase 4Fe-4S" evidence="7">
    <location>
        <begin position="403"/>
        <end position="545"/>
    </location>
</feature>
<evidence type="ECO:0000256" key="1">
    <source>
        <dbReference type="ARBA" id="ARBA00022485"/>
    </source>
</evidence>
<sequence>MATIEWQPKTQGILEILPEEIVDFEKQVARFQAGEWNPNDFMAYRLRQGVYGQRQPESQMMRIKAPFGGINADQMDALGILAEKYASLGRGHVTTRENFQFHHIPLEVTPEIMRMIGDVGLSTREACGNTVRNVTGSPMAGVNPDEPFDVTPYAAAYARYFVRHPFTQSLPRKFKTSFSDSDEDYAISAIHDMGFIPKMKDGKKGFKMVTGGGTSIMPRIGQALFEFVPVEEYIKVTEAVIRIFHKTDELRKNRMKARIKFYIDRIGMDEFRTQVEEELKGEWAKKSFDPTPLLFIEDESKDAPSLKGNYRTGSSKEFDRWEDSNVRAQKQEGYRVVTVKLPLGDVDASQFHQIAEMSRKYAGGRMRLSHQQNLAFRWVPGDALYEVWETLNEIGLGDPGAHEITDIVSCPGTDSCKLGITSSMGLGSAINEMVESIDTSDPLIRKMHIKMSGCPNGCGQHHIGDIGFHGAAAKGPGGQIPAYELFLGGSFDGGDTRIGQRVKTRIPAKRVPEAIGKILSHYKTDRKSGEEFKEYVARVGAESIEPILEEFKNLPELNRDSLQYYMDWTKTVKYQLERGEGECAV</sequence>
<keyword evidence="4" id="KW-0560">Oxidoreductase</keyword>
<evidence type="ECO:0000256" key="2">
    <source>
        <dbReference type="ARBA" id="ARBA00022617"/>
    </source>
</evidence>
<dbReference type="InterPro" id="IPR045854">
    <property type="entry name" value="NO2/SO3_Rdtase_4Fe4S_sf"/>
</dbReference>
<dbReference type="Gene3D" id="3.30.413.10">
    <property type="entry name" value="Sulfite Reductase Hemoprotein, domain 1"/>
    <property type="match status" value="2"/>
</dbReference>